<gene>
    <name evidence="10" type="ORF">ACFOMF_01510</name>
</gene>
<dbReference type="EC" id="2.4.-.-" evidence="10"/>
<dbReference type="InterPro" id="IPR001173">
    <property type="entry name" value="Glyco_trans_2-like"/>
</dbReference>
<organism evidence="10 11">
    <name type="scientific">Stutzerimonas tarimensis</name>
    <dbReference type="NCBI Taxonomy" id="1507735"/>
    <lineage>
        <taxon>Bacteria</taxon>
        <taxon>Pseudomonadati</taxon>
        <taxon>Pseudomonadota</taxon>
        <taxon>Gammaproteobacteria</taxon>
        <taxon>Pseudomonadales</taxon>
        <taxon>Pseudomonadaceae</taxon>
        <taxon>Stutzerimonas</taxon>
    </lineage>
</organism>
<keyword evidence="3 10" id="KW-0808">Transferase</keyword>
<dbReference type="EMBL" id="JBHRXZ010000002">
    <property type="protein sequence ID" value="MFC3606464.1"/>
    <property type="molecule type" value="Genomic_DNA"/>
</dbReference>
<keyword evidence="5" id="KW-0448">Lipopolysaccharide biosynthesis</keyword>
<keyword evidence="6 8" id="KW-1133">Transmembrane helix</keyword>
<accession>A0ABV7T005</accession>
<comment type="caution">
    <text evidence="10">The sequence shown here is derived from an EMBL/GenBank/DDBJ whole genome shotgun (WGS) entry which is preliminary data.</text>
</comment>
<reference evidence="11" key="1">
    <citation type="journal article" date="2019" name="Int. J. Syst. Evol. Microbiol.">
        <title>The Global Catalogue of Microorganisms (GCM) 10K type strain sequencing project: providing services to taxonomists for standard genome sequencing and annotation.</title>
        <authorList>
            <consortium name="The Broad Institute Genomics Platform"/>
            <consortium name="The Broad Institute Genome Sequencing Center for Infectious Disease"/>
            <person name="Wu L."/>
            <person name="Ma J."/>
        </authorList>
    </citation>
    <scope>NUCLEOTIDE SEQUENCE [LARGE SCALE GENOMIC DNA]</scope>
    <source>
        <strain evidence="11">KCTC 42447</strain>
    </source>
</reference>
<dbReference type="PANTHER" id="PTHR48090">
    <property type="entry name" value="UNDECAPRENYL-PHOSPHATE 4-DEOXY-4-FORMAMIDO-L-ARABINOSE TRANSFERASE-RELATED"/>
    <property type="match status" value="1"/>
</dbReference>
<feature type="transmembrane region" description="Helical" evidence="8">
    <location>
        <begin position="236"/>
        <end position="257"/>
    </location>
</feature>
<keyword evidence="4 8" id="KW-0812">Transmembrane</keyword>
<evidence type="ECO:0000259" key="9">
    <source>
        <dbReference type="Pfam" id="PF00535"/>
    </source>
</evidence>
<evidence type="ECO:0000256" key="8">
    <source>
        <dbReference type="SAM" id="Phobius"/>
    </source>
</evidence>
<proteinExistence type="predicted"/>
<evidence type="ECO:0000313" key="10">
    <source>
        <dbReference type="EMBL" id="MFC3606464.1"/>
    </source>
</evidence>
<dbReference type="Proteomes" id="UP001595630">
    <property type="component" value="Unassembled WGS sequence"/>
</dbReference>
<keyword evidence="7 8" id="KW-0472">Membrane</keyword>
<dbReference type="SUPFAM" id="SSF53448">
    <property type="entry name" value="Nucleotide-diphospho-sugar transferases"/>
    <property type="match status" value="1"/>
</dbReference>
<name>A0ABV7T005_9GAMM</name>
<feature type="domain" description="Glycosyltransferase 2-like" evidence="9">
    <location>
        <begin position="9"/>
        <end position="170"/>
    </location>
</feature>
<keyword evidence="2 10" id="KW-0328">Glycosyltransferase</keyword>
<keyword evidence="1" id="KW-1003">Cell membrane</keyword>
<evidence type="ECO:0000256" key="1">
    <source>
        <dbReference type="ARBA" id="ARBA00022475"/>
    </source>
</evidence>
<dbReference type="InterPro" id="IPR029044">
    <property type="entry name" value="Nucleotide-diphossugar_trans"/>
</dbReference>
<evidence type="ECO:0000256" key="7">
    <source>
        <dbReference type="ARBA" id="ARBA00023136"/>
    </source>
</evidence>
<evidence type="ECO:0000256" key="3">
    <source>
        <dbReference type="ARBA" id="ARBA00022679"/>
    </source>
</evidence>
<sequence length="340" mass="37180">MRFFPVFLSVVCVVRNQAERLEKTLAQTAELIAPHVSDYELIVIDNASDDNSVEVLKRLTGEQGLPNLQVYALTKEVGGDIAPAAGLENALGDYVAVMDPLTDDAGFLVAMLEQATQGTDVVFAVDESPSRRGVLYRGAYALFNSFYQRVNGIHLSKEAPQFRMLSKTVVNFILQHPQPALSYRHLPATGGFTRSHLSHRATSQTLPRKSLGESIDWGVRLLTSTTRAPMRLATSLALFGALANLLYSLYVVGVALIKPDVAPGWVSLSLLQSGMFFLVSLVLLVLAEYILHMSSQTCEGPAYHVAQEYTSARVARQEAPRVTPADAEAALVDTYQRRAI</sequence>
<dbReference type="GO" id="GO:0016757">
    <property type="term" value="F:glycosyltransferase activity"/>
    <property type="evidence" value="ECO:0007669"/>
    <property type="project" value="UniProtKB-KW"/>
</dbReference>
<keyword evidence="11" id="KW-1185">Reference proteome</keyword>
<evidence type="ECO:0000313" key="11">
    <source>
        <dbReference type="Proteomes" id="UP001595630"/>
    </source>
</evidence>
<evidence type="ECO:0000256" key="2">
    <source>
        <dbReference type="ARBA" id="ARBA00022676"/>
    </source>
</evidence>
<dbReference type="RefSeq" id="WP_386360523.1">
    <property type="nucleotide sequence ID" value="NZ_JBHRXZ010000002.1"/>
</dbReference>
<dbReference type="InterPro" id="IPR050256">
    <property type="entry name" value="Glycosyltransferase_2"/>
</dbReference>
<dbReference type="Gene3D" id="3.90.550.10">
    <property type="entry name" value="Spore Coat Polysaccharide Biosynthesis Protein SpsA, Chain A"/>
    <property type="match status" value="1"/>
</dbReference>
<dbReference type="Pfam" id="PF00535">
    <property type="entry name" value="Glycos_transf_2"/>
    <property type="match status" value="1"/>
</dbReference>
<evidence type="ECO:0000256" key="5">
    <source>
        <dbReference type="ARBA" id="ARBA00022985"/>
    </source>
</evidence>
<dbReference type="PANTHER" id="PTHR48090:SF3">
    <property type="entry name" value="UNDECAPRENYL-PHOSPHATE 4-DEOXY-4-FORMAMIDO-L-ARABINOSE TRANSFERASE"/>
    <property type="match status" value="1"/>
</dbReference>
<protein>
    <submittedName>
        <fullName evidence="10">Glycosyltransferase</fullName>
        <ecNumber evidence="10">2.4.-.-</ecNumber>
    </submittedName>
</protein>
<evidence type="ECO:0000256" key="4">
    <source>
        <dbReference type="ARBA" id="ARBA00022692"/>
    </source>
</evidence>
<feature type="transmembrane region" description="Helical" evidence="8">
    <location>
        <begin position="269"/>
        <end position="291"/>
    </location>
</feature>
<evidence type="ECO:0000256" key="6">
    <source>
        <dbReference type="ARBA" id="ARBA00022989"/>
    </source>
</evidence>